<keyword evidence="4" id="KW-1185">Reference proteome</keyword>
<reference evidence="3 4" key="1">
    <citation type="journal article" date="2018" name="Int. J. Syst. Evol. Microbiol.">
        <title>Epidermidibacterium keratini gen. nov., sp. nov., a member of the family Sporichthyaceae, isolated from keratin epidermis.</title>
        <authorList>
            <person name="Lee D.G."/>
            <person name="Trujillo M.E."/>
            <person name="Kang S."/>
            <person name="Nam J.J."/>
            <person name="Kim Y.J."/>
        </authorList>
    </citation>
    <scope>NUCLEOTIDE SEQUENCE [LARGE SCALE GENOMIC DNA]</scope>
    <source>
        <strain evidence="3 4">EPI-7</strain>
    </source>
</reference>
<dbReference type="Pfam" id="PF04909">
    <property type="entry name" value="Amidohydro_2"/>
    <property type="match status" value="1"/>
</dbReference>
<dbReference type="GO" id="GO:0016831">
    <property type="term" value="F:carboxy-lyase activity"/>
    <property type="evidence" value="ECO:0007669"/>
    <property type="project" value="InterPro"/>
</dbReference>
<dbReference type="OrthoDB" id="1407586at2"/>
<name>A0A7L4YQU2_9ACTN</name>
<evidence type="ECO:0000256" key="1">
    <source>
        <dbReference type="ARBA" id="ARBA00023239"/>
    </source>
</evidence>
<dbReference type="Gene3D" id="3.20.20.140">
    <property type="entry name" value="Metal-dependent hydrolases"/>
    <property type="match status" value="1"/>
</dbReference>
<evidence type="ECO:0000259" key="2">
    <source>
        <dbReference type="Pfam" id="PF04909"/>
    </source>
</evidence>
<gene>
    <name evidence="3" type="ORF">EK0264_13930</name>
</gene>
<dbReference type="AlphaFoldDB" id="A0A7L4YQU2"/>
<dbReference type="InterPro" id="IPR032466">
    <property type="entry name" value="Metal_Hydrolase"/>
</dbReference>
<dbReference type="InterPro" id="IPR032465">
    <property type="entry name" value="ACMSD"/>
</dbReference>
<sequence length="291" mass="32240">MPIDIEQIAALDVHVHVEKDHEGHVSVNDEILAASEKYFKPGTNRTPTVDDIAAFYRERNMAAVVFTVDATTHMGHPAISSEQIADDVAKYDDTLLAFGSVDPWRGDDACEQAIKLVRDHGVRGFKFHPGMQGFIPNDERFYPLYEEIDKLGVPILSHTGQTGIGAGMPGGAGIKLRGCNPMYLDDVAADFPNLQIILAHPSVPWQDEAISMATHKSNVYIDLSGWSPKYFAPQLVKAANSYLRHKVLFGTDYPVINPDRWISDFESLDFKDDVLPLVLKENAAKLLGLRP</sequence>
<dbReference type="GO" id="GO:0016787">
    <property type="term" value="F:hydrolase activity"/>
    <property type="evidence" value="ECO:0007669"/>
    <property type="project" value="UniProtKB-KW"/>
</dbReference>
<evidence type="ECO:0000313" key="4">
    <source>
        <dbReference type="Proteomes" id="UP000463857"/>
    </source>
</evidence>
<keyword evidence="3" id="KW-0378">Hydrolase</keyword>
<keyword evidence="1" id="KW-0456">Lyase</keyword>
<dbReference type="Proteomes" id="UP000463857">
    <property type="component" value="Chromosome"/>
</dbReference>
<feature type="domain" description="Amidohydrolase-related" evidence="2">
    <location>
        <begin position="12"/>
        <end position="289"/>
    </location>
</feature>
<evidence type="ECO:0000313" key="3">
    <source>
        <dbReference type="EMBL" id="QHC01274.1"/>
    </source>
</evidence>
<proteinExistence type="predicted"/>
<dbReference type="KEGG" id="eke:EK0264_13930"/>
<organism evidence="3 4">
    <name type="scientific">Epidermidibacterium keratini</name>
    <dbReference type="NCBI Taxonomy" id="1891644"/>
    <lineage>
        <taxon>Bacteria</taxon>
        <taxon>Bacillati</taxon>
        <taxon>Actinomycetota</taxon>
        <taxon>Actinomycetes</taxon>
        <taxon>Sporichthyales</taxon>
        <taxon>Sporichthyaceae</taxon>
        <taxon>Epidermidibacterium</taxon>
    </lineage>
</organism>
<dbReference type="PANTHER" id="PTHR21240">
    <property type="entry name" value="2-AMINO-3-CARBOXYLMUCONATE-6-SEMIALDEHYDE DECARBOXYLASE"/>
    <property type="match status" value="1"/>
</dbReference>
<accession>A0A7L4YQU2</accession>
<dbReference type="SUPFAM" id="SSF51556">
    <property type="entry name" value="Metallo-dependent hydrolases"/>
    <property type="match status" value="1"/>
</dbReference>
<dbReference type="InParanoid" id="A0A7L4YQU2"/>
<dbReference type="InterPro" id="IPR006680">
    <property type="entry name" value="Amidohydro-rel"/>
</dbReference>
<protein>
    <submittedName>
        <fullName evidence="3">Amidohydrolase family protein</fullName>
    </submittedName>
</protein>
<dbReference type="CDD" id="cd01292">
    <property type="entry name" value="metallo-dependent_hydrolases"/>
    <property type="match status" value="1"/>
</dbReference>
<dbReference type="RefSeq" id="WP_159546411.1">
    <property type="nucleotide sequence ID" value="NZ_CP047156.1"/>
</dbReference>
<dbReference type="EMBL" id="CP047156">
    <property type="protein sequence ID" value="QHC01274.1"/>
    <property type="molecule type" value="Genomic_DNA"/>
</dbReference>
<dbReference type="PANTHER" id="PTHR21240:SF19">
    <property type="entry name" value="CATALYTIC_ HYDROLASE"/>
    <property type="match status" value="1"/>
</dbReference>